<feature type="compositionally biased region" description="Polar residues" evidence="1">
    <location>
        <begin position="7"/>
        <end position="22"/>
    </location>
</feature>
<feature type="region of interest" description="Disordered" evidence="1">
    <location>
        <begin position="1"/>
        <end position="22"/>
    </location>
</feature>
<sequence>MRCQTLIIRQNNKTTALPTDYP</sequence>
<proteinExistence type="predicted"/>
<dbReference type="AlphaFoldDB" id="A0A0A9FD68"/>
<dbReference type="EMBL" id="GBRH01186911">
    <property type="protein sequence ID" value="JAE10985.1"/>
    <property type="molecule type" value="Transcribed_RNA"/>
</dbReference>
<protein>
    <submittedName>
        <fullName evidence="2">Uncharacterized protein</fullName>
    </submittedName>
</protein>
<reference evidence="2" key="2">
    <citation type="journal article" date="2015" name="Data Brief">
        <title>Shoot transcriptome of the giant reed, Arundo donax.</title>
        <authorList>
            <person name="Barrero R.A."/>
            <person name="Guerrero F.D."/>
            <person name="Moolhuijzen P."/>
            <person name="Goolsby J.A."/>
            <person name="Tidwell J."/>
            <person name="Bellgard S.E."/>
            <person name="Bellgard M.I."/>
        </authorList>
    </citation>
    <scope>NUCLEOTIDE SEQUENCE</scope>
    <source>
        <tissue evidence="2">Shoot tissue taken approximately 20 cm above the soil surface</tissue>
    </source>
</reference>
<reference evidence="2" key="1">
    <citation type="submission" date="2014-09" db="EMBL/GenBank/DDBJ databases">
        <authorList>
            <person name="Magalhaes I.L.F."/>
            <person name="Oliveira U."/>
            <person name="Santos F.R."/>
            <person name="Vidigal T.H.D.A."/>
            <person name="Brescovit A.D."/>
            <person name="Santos A.J."/>
        </authorList>
    </citation>
    <scope>NUCLEOTIDE SEQUENCE</scope>
    <source>
        <tissue evidence="2">Shoot tissue taken approximately 20 cm above the soil surface</tissue>
    </source>
</reference>
<evidence type="ECO:0000313" key="2">
    <source>
        <dbReference type="EMBL" id="JAE10985.1"/>
    </source>
</evidence>
<name>A0A0A9FD68_ARUDO</name>
<accession>A0A0A9FD68</accession>
<evidence type="ECO:0000256" key="1">
    <source>
        <dbReference type="SAM" id="MobiDB-lite"/>
    </source>
</evidence>
<organism evidence="2">
    <name type="scientific">Arundo donax</name>
    <name type="common">Giant reed</name>
    <name type="synonym">Donax arundinaceus</name>
    <dbReference type="NCBI Taxonomy" id="35708"/>
    <lineage>
        <taxon>Eukaryota</taxon>
        <taxon>Viridiplantae</taxon>
        <taxon>Streptophyta</taxon>
        <taxon>Embryophyta</taxon>
        <taxon>Tracheophyta</taxon>
        <taxon>Spermatophyta</taxon>
        <taxon>Magnoliopsida</taxon>
        <taxon>Liliopsida</taxon>
        <taxon>Poales</taxon>
        <taxon>Poaceae</taxon>
        <taxon>PACMAD clade</taxon>
        <taxon>Arundinoideae</taxon>
        <taxon>Arundineae</taxon>
        <taxon>Arundo</taxon>
    </lineage>
</organism>